<evidence type="ECO:0008006" key="4">
    <source>
        <dbReference type="Google" id="ProtNLM"/>
    </source>
</evidence>
<accession>A0A1X6YUV1</accession>
<dbReference type="RefSeq" id="WP_159454013.1">
    <property type="nucleotide sequence ID" value="NZ_FWFX01000003.1"/>
</dbReference>
<sequence length="233" mass="25204">MFRRCLAFLCYGLGFASGSAYAACNSSPYVSTELVLAVDTSISISTAEYQLQMRGIADALRSPQIIKLIEDQPGGVAMGLVHWSVGGLNKLAVDWHRLCDLASVARFAQRVEVAERSGTARGTSISAALRFSAKQIEENQFYGDLRKIDISGDSRSNSGPSPVFARNEIAASGVTINGLVIKDGDPELDAYYLTNVVGGKDSFVLSITRHGDFAEAMQRKLERELTIELSSIE</sequence>
<evidence type="ECO:0000256" key="1">
    <source>
        <dbReference type="SAM" id="SignalP"/>
    </source>
</evidence>
<feature type="signal peptide" evidence="1">
    <location>
        <begin position="1"/>
        <end position="22"/>
    </location>
</feature>
<dbReference type="InterPro" id="IPR036465">
    <property type="entry name" value="vWFA_dom_sf"/>
</dbReference>
<evidence type="ECO:0000313" key="3">
    <source>
        <dbReference type="Proteomes" id="UP000193061"/>
    </source>
</evidence>
<keyword evidence="3" id="KW-1185">Reference proteome</keyword>
<evidence type="ECO:0000313" key="2">
    <source>
        <dbReference type="EMBL" id="SLN31856.1"/>
    </source>
</evidence>
<dbReference type="InterPro" id="IPR010607">
    <property type="entry name" value="DUF1194"/>
</dbReference>
<feature type="chain" id="PRO_5012078206" description="VWFA domain-containing protein" evidence="1">
    <location>
        <begin position="23"/>
        <end position="233"/>
    </location>
</feature>
<dbReference type="OrthoDB" id="9792179at2"/>
<dbReference type="Pfam" id="PF06707">
    <property type="entry name" value="DUF1194"/>
    <property type="match status" value="1"/>
</dbReference>
<dbReference type="Gene3D" id="3.40.50.410">
    <property type="entry name" value="von Willebrand factor, type A domain"/>
    <property type="match status" value="1"/>
</dbReference>
<gene>
    <name evidence="2" type="ORF">ROA7450_01433</name>
</gene>
<dbReference type="Proteomes" id="UP000193061">
    <property type="component" value="Unassembled WGS sequence"/>
</dbReference>
<protein>
    <recommendedName>
        <fullName evidence="4">VWFA domain-containing protein</fullName>
    </recommendedName>
</protein>
<reference evidence="2 3" key="1">
    <citation type="submission" date="2017-03" db="EMBL/GenBank/DDBJ databases">
        <authorList>
            <person name="Afonso C.L."/>
            <person name="Miller P.J."/>
            <person name="Scott M.A."/>
            <person name="Spackman E."/>
            <person name="Goraichik I."/>
            <person name="Dimitrov K.M."/>
            <person name="Suarez D.L."/>
            <person name="Swayne D.E."/>
        </authorList>
    </citation>
    <scope>NUCLEOTIDE SEQUENCE [LARGE SCALE GENOMIC DNA]</scope>
    <source>
        <strain evidence="2 3">CECT 7450</strain>
    </source>
</reference>
<keyword evidence="1" id="KW-0732">Signal</keyword>
<proteinExistence type="predicted"/>
<dbReference type="EMBL" id="FWFX01000003">
    <property type="protein sequence ID" value="SLN31856.1"/>
    <property type="molecule type" value="Genomic_DNA"/>
</dbReference>
<organism evidence="2 3">
    <name type="scientific">Roseovarius albus</name>
    <dbReference type="NCBI Taxonomy" id="1247867"/>
    <lineage>
        <taxon>Bacteria</taxon>
        <taxon>Pseudomonadati</taxon>
        <taxon>Pseudomonadota</taxon>
        <taxon>Alphaproteobacteria</taxon>
        <taxon>Rhodobacterales</taxon>
        <taxon>Roseobacteraceae</taxon>
        <taxon>Roseovarius</taxon>
    </lineage>
</organism>
<dbReference type="AlphaFoldDB" id="A0A1X6YUV1"/>
<name>A0A1X6YUV1_9RHOB</name>
<dbReference type="SUPFAM" id="SSF53300">
    <property type="entry name" value="vWA-like"/>
    <property type="match status" value="1"/>
</dbReference>